<accession>A0A6C0KIB4</accession>
<evidence type="ECO:0008006" key="8">
    <source>
        <dbReference type="Google" id="ProtNLM"/>
    </source>
</evidence>
<dbReference type="GO" id="GO:0046872">
    <property type="term" value="F:metal ion binding"/>
    <property type="evidence" value="ECO:0007669"/>
    <property type="project" value="UniProtKB-KW"/>
</dbReference>
<dbReference type="GO" id="GO:0005737">
    <property type="term" value="C:cytoplasm"/>
    <property type="evidence" value="ECO:0007669"/>
    <property type="project" value="TreeGrafter"/>
</dbReference>
<reference evidence="7" key="1">
    <citation type="journal article" date="2020" name="Nature">
        <title>Giant virus diversity and host interactions through global metagenomics.</title>
        <authorList>
            <person name="Schulz F."/>
            <person name="Roux S."/>
            <person name="Paez-Espino D."/>
            <person name="Jungbluth S."/>
            <person name="Walsh D.A."/>
            <person name="Denef V.J."/>
            <person name="McMahon K.D."/>
            <person name="Konstantinidis K.T."/>
            <person name="Eloe-Fadrosh E.A."/>
            <person name="Kyrpides N.C."/>
            <person name="Woyke T."/>
        </authorList>
    </citation>
    <scope>NUCLEOTIDE SEQUENCE</scope>
    <source>
        <strain evidence="7">GVMAG-S-3300011013-78</strain>
    </source>
</reference>
<dbReference type="InterPro" id="IPR001114">
    <property type="entry name" value="Adenylosuccinate_synthetase"/>
</dbReference>
<proteinExistence type="inferred from homology"/>
<dbReference type="Gene3D" id="3.90.170.10">
    <property type="entry name" value="Adenylosuccinate Synthetase, subunit A, domain 3"/>
    <property type="match status" value="1"/>
</dbReference>
<evidence type="ECO:0000256" key="1">
    <source>
        <dbReference type="ARBA" id="ARBA00022598"/>
    </source>
</evidence>
<keyword evidence="4" id="KW-0658">Purine biosynthesis</keyword>
<keyword evidence="6" id="KW-0342">GTP-binding</keyword>
<keyword evidence="5" id="KW-0460">Magnesium</keyword>
<dbReference type="Pfam" id="PF00709">
    <property type="entry name" value="Adenylsucc_synt"/>
    <property type="match status" value="2"/>
</dbReference>
<evidence type="ECO:0000256" key="3">
    <source>
        <dbReference type="ARBA" id="ARBA00022741"/>
    </source>
</evidence>
<dbReference type="PANTHER" id="PTHR11846">
    <property type="entry name" value="ADENYLOSUCCINATE SYNTHETASE"/>
    <property type="match status" value="1"/>
</dbReference>
<sequence length="331" mass="37946">MADVLIGLQRGDEGKGKITNYLSKTNDYDCFVRFNGGPNAGHTIYINNQKIVLHQVPCGILQNKPCLISSHCVIDIVKLNKELEMLRKFECDVDNNLFIAYNAHIITEESIKEDKQNNKIGTTGSGIGQTYSKKSLRTGYRMCDYSHMYKFSIVEPFGFLSKFKHILFEGAQGFDLDIDYGDYPYVTSSNCITGAIFLNGLSPKITPKVFGICKIYETYVGSKVFQPPQDTLLKHLQKIGEEYGATTGRMRQCNWLNLKQLITSCFINHVDVLIINKCDILEKLQTFKLYDENSRLMVFSNFNDMKDYIMTLFKRYYRKIEVIFSSNKDSL</sequence>
<dbReference type="GO" id="GO:0004019">
    <property type="term" value="F:adenylosuccinate synthase activity"/>
    <property type="evidence" value="ECO:0007669"/>
    <property type="project" value="InterPro"/>
</dbReference>
<dbReference type="EMBL" id="MN740876">
    <property type="protein sequence ID" value="QHU16078.1"/>
    <property type="molecule type" value="Genomic_DNA"/>
</dbReference>
<protein>
    <recommendedName>
        <fullName evidence="8">Adenylosuccinate synthase</fullName>
    </recommendedName>
</protein>
<keyword evidence="3" id="KW-0547">Nucleotide-binding</keyword>
<dbReference type="Gene3D" id="3.40.440.10">
    <property type="entry name" value="Adenylosuccinate Synthetase, subunit A, domain 1"/>
    <property type="match status" value="2"/>
</dbReference>
<evidence type="ECO:0000313" key="7">
    <source>
        <dbReference type="EMBL" id="QHU16078.1"/>
    </source>
</evidence>
<dbReference type="AlphaFoldDB" id="A0A6C0KIB4"/>
<name>A0A6C0KIB4_9ZZZZ</name>
<dbReference type="SMART" id="SM00788">
    <property type="entry name" value="Adenylsucc_synt"/>
    <property type="match status" value="1"/>
</dbReference>
<evidence type="ECO:0000256" key="2">
    <source>
        <dbReference type="ARBA" id="ARBA00022723"/>
    </source>
</evidence>
<dbReference type="InterPro" id="IPR042109">
    <property type="entry name" value="Adenylosuccinate_synth_dom1"/>
</dbReference>
<dbReference type="GO" id="GO:0046040">
    <property type="term" value="P:IMP metabolic process"/>
    <property type="evidence" value="ECO:0007669"/>
    <property type="project" value="TreeGrafter"/>
</dbReference>
<evidence type="ECO:0000256" key="5">
    <source>
        <dbReference type="ARBA" id="ARBA00022842"/>
    </source>
</evidence>
<organism evidence="7">
    <name type="scientific">viral metagenome</name>
    <dbReference type="NCBI Taxonomy" id="1070528"/>
    <lineage>
        <taxon>unclassified sequences</taxon>
        <taxon>metagenomes</taxon>
        <taxon>organismal metagenomes</taxon>
    </lineage>
</organism>
<keyword evidence="2" id="KW-0479">Metal-binding</keyword>
<dbReference type="PANTHER" id="PTHR11846:SF0">
    <property type="entry name" value="ADENYLOSUCCINATE SYNTHETASE"/>
    <property type="match status" value="1"/>
</dbReference>
<dbReference type="HAMAP" id="MF_00011">
    <property type="entry name" value="Adenylosucc_synth"/>
    <property type="match status" value="1"/>
</dbReference>
<dbReference type="GO" id="GO:0005525">
    <property type="term" value="F:GTP binding"/>
    <property type="evidence" value="ECO:0007669"/>
    <property type="project" value="UniProtKB-KW"/>
</dbReference>
<dbReference type="GO" id="GO:0044208">
    <property type="term" value="P:'de novo' AMP biosynthetic process"/>
    <property type="evidence" value="ECO:0007669"/>
    <property type="project" value="TreeGrafter"/>
</dbReference>
<keyword evidence="1" id="KW-0436">Ligase</keyword>
<dbReference type="InterPro" id="IPR027417">
    <property type="entry name" value="P-loop_NTPase"/>
</dbReference>
<evidence type="ECO:0000256" key="4">
    <source>
        <dbReference type="ARBA" id="ARBA00022755"/>
    </source>
</evidence>
<evidence type="ECO:0000256" key="6">
    <source>
        <dbReference type="ARBA" id="ARBA00023134"/>
    </source>
</evidence>
<dbReference type="SUPFAM" id="SSF52540">
    <property type="entry name" value="P-loop containing nucleoside triphosphate hydrolases"/>
    <property type="match status" value="1"/>
</dbReference>
<dbReference type="InterPro" id="IPR042111">
    <property type="entry name" value="Adenylosuccinate_synth_dom3"/>
</dbReference>